<dbReference type="InterPro" id="IPR013087">
    <property type="entry name" value="Znf_C2H2_type"/>
</dbReference>
<dbReference type="GO" id="GO:0008270">
    <property type="term" value="F:zinc ion binding"/>
    <property type="evidence" value="ECO:0007669"/>
    <property type="project" value="UniProtKB-KW"/>
</dbReference>
<dbReference type="GO" id="GO:0005634">
    <property type="term" value="C:nucleus"/>
    <property type="evidence" value="ECO:0007669"/>
    <property type="project" value="UniProtKB-SubCell"/>
</dbReference>
<feature type="domain" description="C2H2-type" evidence="10">
    <location>
        <begin position="696"/>
        <end position="723"/>
    </location>
</feature>
<evidence type="ECO:0000256" key="3">
    <source>
        <dbReference type="ARBA" id="ARBA00022723"/>
    </source>
</evidence>
<protein>
    <recommendedName>
        <fullName evidence="10">C2H2-type domain-containing protein</fullName>
    </recommendedName>
</protein>
<feature type="region of interest" description="Disordered" evidence="9">
    <location>
        <begin position="523"/>
        <end position="572"/>
    </location>
</feature>
<comment type="similarity">
    <text evidence="2">Belongs to the krueppel C2H2-type zinc-finger protein family.</text>
</comment>
<evidence type="ECO:0000313" key="12">
    <source>
        <dbReference type="Proteomes" id="UP000265140"/>
    </source>
</evidence>
<dbReference type="Pfam" id="PF00096">
    <property type="entry name" value="zf-C2H2"/>
    <property type="match status" value="2"/>
</dbReference>
<evidence type="ECO:0000256" key="9">
    <source>
        <dbReference type="SAM" id="MobiDB-lite"/>
    </source>
</evidence>
<dbReference type="Pfam" id="PF13894">
    <property type="entry name" value="zf-C2H2_4"/>
    <property type="match status" value="1"/>
</dbReference>
<organism evidence="11 12">
    <name type="scientific">Esox lucius</name>
    <name type="common">Northern pike</name>
    <dbReference type="NCBI Taxonomy" id="8010"/>
    <lineage>
        <taxon>Eukaryota</taxon>
        <taxon>Metazoa</taxon>
        <taxon>Chordata</taxon>
        <taxon>Craniata</taxon>
        <taxon>Vertebrata</taxon>
        <taxon>Euteleostomi</taxon>
        <taxon>Actinopterygii</taxon>
        <taxon>Neopterygii</taxon>
        <taxon>Teleostei</taxon>
        <taxon>Protacanthopterygii</taxon>
        <taxon>Esociformes</taxon>
        <taxon>Esocidae</taxon>
        <taxon>Esox</taxon>
    </lineage>
</organism>
<dbReference type="GO" id="GO:0000978">
    <property type="term" value="F:RNA polymerase II cis-regulatory region sequence-specific DNA binding"/>
    <property type="evidence" value="ECO:0007669"/>
    <property type="project" value="TreeGrafter"/>
</dbReference>
<dbReference type="GO" id="GO:0003700">
    <property type="term" value="F:DNA-binding transcription factor activity"/>
    <property type="evidence" value="ECO:0007669"/>
    <property type="project" value="TreeGrafter"/>
</dbReference>
<dbReference type="InterPro" id="IPR056436">
    <property type="entry name" value="Znf-C2H2_ZIC1-5/GLI1-3-like"/>
</dbReference>
<feature type="compositionally biased region" description="Basic and acidic residues" evidence="9">
    <location>
        <begin position="524"/>
        <end position="536"/>
    </location>
</feature>
<dbReference type="Ensembl" id="ENSELUT00000094943.1">
    <property type="protein sequence ID" value="ENSELUP00000087298.1"/>
    <property type="gene ID" value="ENSELUG00000015415.3"/>
</dbReference>
<feature type="domain" description="C2H2-type" evidence="10">
    <location>
        <begin position="669"/>
        <end position="691"/>
    </location>
</feature>
<keyword evidence="6" id="KW-0862">Zinc</keyword>
<name>A0AAY5KE00_ESOLU</name>
<dbReference type="SMART" id="SM00355">
    <property type="entry name" value="ZnF_C2H2"/>
    <property type="match status" value="13"/>
</dbReference>
<keyword evidence="4" id="KW-0677">Repeat</keyword>
<dbReference type="GO" id="GO:0006357">
    <property type="term" value="P:regulation of transcription by RNA polymerase II"/>
    <property type="evidence" value="ECO:0007669"/>
    <property type="project" value="TreeGrafter"/>
</dbReference>
<feature type="compositionally biased region" description="Low complexity" evidence="9">
    <location>
        <begin position="555"/>
        <end position="567"/>
    </location>
</feature>
<evidence type="ECO:0000256" key="1">
    <source>
        <dbReference type="ARBA" id="ARBA00004123"/>
    </source>
</evidence>
<feature type="domain" description="C2H2-type" evidence="10">
    <location>
        <begin position="724"/>
        <end position="751"/>
    </location>
</feature>
<dbReference type="FunFam" id="3.30.160.60:FF:000110">
    <property type="entry name" value="Zinc finger protein-like"/>
    <property type="match status" value="1"/>
</dbReference>
<evidence type="ECO:0000256" key="7">
    <source>
        <dbReference type="ARBA" id="ARBA00023242"/>
    </source>
</evidence>
<sequence length="804" mass="90172">MQGCMSPVSSDNEAGMAPVLDYTERKTFSVNEEAKPAFSDVLFIHEKEENVKHKELAKGRKMNRTKVGKKNKAFHNLQIDRGLKIHAKPHNRKQEILLPVSEVSLGRKSRRVRSHGKTDQVVSQRSQRNVKNKAYDGHHQNPLAPDPSPATGRSKKSKRVKVCSLCRKSFSQAKDLTAHMRSHTEQSPCRCAHCGKDFELQKDLQKHQQNVCEKSTQHKDNVSTLSCEEDDTPATSAGHDQSEAARPPGTLPQSKRGPYVRHATKAFQPSKARQVCYVCDKTLCNLFMLRRHIKSVHGLLPYMCHNCEESFGNNPDLKTHVKECVKLKKRQTCSLCGVNFMPTQPTEHPRGKQQTLNAVKEHVLGAPQPSSSAPQNTTSLNALPVMTPSSSNYKTCLLCNETFDTVANMRKHLKFHHDVHPYPCIHCGESFPNVSDLQTHKCSGQNIPDSRKCPGCRKRTSQSGPQQLKTVEGENLTREQPSGPLVGCGNDTELNSTDICSNDLSPHHTYKCEEVNVPIGQQDQSKEADPNHHPEQADPLDGSSSLVERESGTPQTSSESTQNQTTSDVPPTDKTFCDRASLLLNVQRHSPGQGKHTCSICSRSFSQALFLIRHQARKTGCGPMRRNRVAHENVPTDAVPVFSCPHCQEWFRSKGKLETHMVCHTGEGFDCRFCGKTFTEQYKLYTHVRSHVYRPHLCDSCGKDFRTKYALTVHMRVHTGERPFSCPNCGKSCSSKGNLKAHQRVHSGERPFACTFCKVRCRIKSQLKIHMLTHTGERPHKCLACGKTFQLKFLLRKHLLASCS</sequence>
<feature type="domain" description="C2H2-type" evidence="10">
    <location>
        <begin position="394"/>
        <end position="421"/>
    </location>
</feature>
<dbReference type="SUPFAM" id="SSF57667">
    <property type="entry name" value="beta-beta-alpha zinc fingers"/>
    <property type="match status" value="7"/>
</dbReference>
<dbReference type="Pfam" id="PF23561">
    <property type="entry name" value="zf-C2H2_15"/>
    <property type="match status" value="1"/>
</dbReference>
<keyword evidence="3" id="KW-0479">Metal-binding</keyword>
<feature type="domain" description="C2H2-type" evidence="10">
    <location>
        <begin position="189"/>
        <end position="220"/>
    </location>
</feature>
<feature type="region of interest" description="Disordered" evidence="9">
    <location>
        <begin position="107"/>
        <end position="158"/>
    </location>
</feature>
<evidence type="ECO:0000313" key="11">
    <source>
        <dbReference type="Ensembl" id="ENSELUP00000087298.1"/>
    </source>
</evidence>
<evidence type="ECO:0000256" key="8">
    <source>
        <dbReference type="PROSITE-ProRule" id="PRU00042"/>
    </source>
</evidence>
<dbReference type="PROSITE" id="PS00028">
    <property type="entry name" value="ZINC_FINGER_C2H2_1"/>
    <property type="match status" value="6"/>
</dbReference>
<evidence type="ECO:0000256" key="4">
    <source>
        <dbReference type="ARBA" id="ARBA00022737"/>
    </source>
</evidence>
<feature type="region of interest" description="Disordered" evidence="9">
    <location>
        <begin position="451"/>
        <end position="489"/>
    </location>
</feature>
<dbReference type="GeneTree" id="ENSGT00940000162287"/>
<proteinExistence type="inferred from homology"/>
<keyword evidence="5 8" id="KW-0863">Zinc-finger</keyword>
<evidence type="ECO:0000256" key="6">
    <source>
        <dbReference type="ARBA" id="ARBA00022833"/>
    </source>
</evidence>
<dbReference type="Ensembl" id="ENSELUT00000108056.1">
    <property type="protein sequence ID" value="ENSELUP00000082700.1"/>
    <property type="gene ID" value="ENSELUG00000015415.3"/>
</dbReference>
<dbReference type="PROSITE" id="PS50157">
    <property type="entry name" value="ZINC_FINGER_C2H2_2"/>
    <property type="match status" value="11"/>
</dbReference>
<dbReference type="PANTHER" id="PTHR24390">
    <property type="entry name" value="ZINC FINGER PROTEIN"/>
    <property type="match status" value="1"/>
</dbReference>
<feature type="compositionally biased region" description="Polar residues" evidence="9">
    <location>
        <begin position="120"/>
        <end position="129"/>
    </location>
</feature>
<feature type="domain" description="C2H2-type" evidence="10">
    <location>
        <begin position="752"/>
        <end position="779"/>
    </location>
</feature>
<feature type="domain" description="C2H2-type" evidence="10">
    <location>
        <begin position="422"/>
        <end position="441"/>
    </location>
</feature>
<evidence type="ECO:0000256" key="2">
    <source>
        <dbReference type="ARBA" id="ARBA00006991"/>
    </source>
</evidence>
<keyword evidence="12" id="KW-1185">Reference proteome</keyword>
<feature type="domain" description="C2H2-type" evidence="10">
    <location>
        <begin position="302"/>
        <end position="331"/>
    </location>
</feature>
<dbReference type="PANTHER" id="PTHR24390:SF237">
    <property type="entry name" value="FI23536P1-RELATED"/>
    <property type="match status" value="1"/>
</dbReference>
<dbReference type="FunFam" id="3.30.160.60:FF:000065">
    <property type="entry name" value="B-cell CLL/lymphoma 6, member B"/>
    <property type="match status" value="1"/>
</dbReference>
<feature type="domain" description="C2H2-type" evidence="10">
    <location>
        <begin position="596"/>
        <end position="623"/>
    </location>
</feature>
<evidence type="ECO:0000256" key="5">
    <source>
        <dbReference type="ARBA" id="ARBA00022771"/>
    </source>
</evidence>
<feature type="domain" description="C2H2-type" evidence="10">
    <location>
        <begin position="161"/>
        <end position="188"/>
    </location>
</feature>
<dbReference type="InterPro" id="IPR036236">
    <property type="entry name" value="Znf_C2H2_sf"/>
</dbReference>
<evidence type="ECO:0000259" key="10">
    <source>
        <dbReference type="PROSITE" id="PS50157"/>
    </source>
</evidence>
<accession>A0AAY5KE00</accession>
<reference evidence="11 12" key="1">
    <citation type="submission" date="2020-02" db="EMBL/GenBank/DDBJ databases">
        <title>Esox lucius (northern pike) genome, fEsoLuc1, primary haplotype.</title>
        <authorList>
            <person name="Myers G."/>
            <person name="Karagic N."/>
            <person name="Meyer A."/>
            <person name="Pippel M."/>
            <person name="Reichard M."/>
            <person name="Winkler S."/>
            <person name="Tracey A."/>
            <person name="Sims Y."/>
            <person name="Howe K."/>
            <person name="Rhie A."/>
            <person name="Formenti G."/>
            <person name="Durbin R."/>
            <person name="Fedrigo O."/>
            <person name="Jarvis E.D."/>
        </authorList>
    </citation>
    <scope>NUCLEOTIDE SEQUENCE [LARGE SCALE GENOMIC DNA]</scope>
</reference>
<dbReference type="FunFam" id="3.30.160.60:FF:000478">
    <property type="entry name" value="Zinc finger protein 133"/>
    <property type="match status" value="1"/>
</dbReference>
<dbReference type="AlphaFoldDB" id="A0AAY5KE00"/>
<dbReference type="FunFam" id="3.30.160.60:FF:000151">
    <property type="entry name" value="Zinc finger and SCAN domain-containing 21"/>
    <property type="match status" value="1"/>
</dbReference>
<dbReference type="Ensembl" id="ENSELUT00000097775.1">
    <property type="protein sequence ID" value="ENSELUP00000085524.1"/>
    <property type="gene ID" value="ENSELUG00000015415.3"/>
</dbReference>
<reference evidence="11" key="2">
    <citation type="submission" date="2025-05" db="UniProtKB">
        <authorList>
            <consortium name="Ensembl"/>
        </authorList>
    </citation>
    <scope>IDENTIFICATION</scope>
</reference>
<dbReference type="Proteomes" id="UP000265140">
    <property type="component" value="Chromosome 3"/>
</dbReference>
<feature type="region of interest" description="Disordered" evidence="9">
    <location>
        <begin position="223"/>
        <end position="258"/>
    </location>
</feature>
<feature type="domain" description="C2H2-type" evidence="10">
    <location>
        <begin position="642"/>
        <end position="669"/>
    </location>
</feature>
<dbReference type="Gene3D" id="3.30.160.60">
    <property type="entry name" value="Classic Zinc Finger"/>
    <property type="match status" value="8"/>
</dbReference>
<dbReference type="Ensembl" id="ENSELUT00000095737.1">
    <property type="protein sequence ID" value="ENSELUP00000082155.1"/>
    <property type="gene ID" value="ENSELUG00000015415.3"/>
</dbReference>
<comment type="subcellular location">
    <subcellularLocation>
        <location evidence="1">Nucleus</location>
    </subcellularLocation>
</comment>
<keyword evidence="7" id="KW-0539">Nucleus</keyword>